<dbReference type="Proteomes" id="UP000238823">
    <property type="component" value="Unassembled WGS sequence"/>
</dbReference>
<reference evidence="1 2" key="1">
    <citation type="submission" date="2018-03" db="EMBL/GenBank/DDBJ databases">
        <title>Draft Genome Sequences of the Obligatory Marine Myxobacteria Enhygromyxa salina SWB007.</title>
        <authorList>
            <person name="Poehlein A."/>
            <person name="Moghaddam J.A."/>
            <person name="Harms H."/>
            <person name="Alanjari M."/>
            <person name="Koenig G.M."/>
            <person name="Daniel R."/>
            <person name="Schaeberle T.F."/>
        </authorList>
    </citation>
    <scope>NUCLEOTIDE SEQUENCE [LARGE SCALE GENOMIC DNA]</scope>
    <source>
        <strain evidence="1 2">SWB007</strain>
    </source>
</reference>
<comment type="caution">
    <text evidence="1">The sequence shown here is derived from an EMBL/GenBank/DDBJ whole genome shotgun (WGS) entry which is preliminary data.</text>
</comment>
<name>A0A2S9YFA2_9BACT</name>
<accession>A0A2S9YFA2</accession>
<organism evidence="1 2">
    <name type="scientific">Enhygromyxa salina</name>
    <dbReference type="NCBI Taxonomy" id="215803"/>
    <lineage>
        <taxon>Bacteria</taxon>
        <taxon>Pseudomonadati</taxon>
        <taxon>Myxococcota</taxon>
        <taxon>Polyangia</taxon>
        <taxon>Nannocystales</taxon>
        <taxon>Nannocystaceae</taxon>
        <taxon>Enhygromyxa</taxon>
    </lineage>
</organism>
<dbReference type="AlphaFoldDB" id="A0A2S9YFA2"/>
<sequence length="247" mass="28456">MPHMTFRERLLHFAKNAVDYTKWTLVIGASNIESNVEKTGGWSQESVLRMRRAPVKWVHGEWQNVDIGPELGMNQPVVVPQLVRDKDKGFVYDLPGPLKKPDKFDRAHVQTLARRATAARTGNCQEHAAVAYGWLYEHARFVSSWTYISVPDHAFVVLNRNDTESMGKTKAFHWGAEAVLCDPWGGFVCTQPQLMRAQGETEYALEGHRDEQDMSFAAIQKWICDHDAEVHAQEWRMYMRFDSPKFY</sequence>
<protein>
    <submittedName>
        <fullName evidence="1">Uncharacterized protein</fullName>
    </submittedName>
</protein>
<evidence type="ECO:0000313" key="2">
    <source>
        <dbReference type="Proteomes" id="UP000238823"/>
    </source>
</evidence>
<proteinExistence type="predicted"/>
<gene>
    <name evidence="1" type="ORF">ENSA7_52620</name>
</gene>
<dbReference type="EMBL" id="PVNL01000107">
    <property type="protein sequence ID" value="PRQ03795.1"/>
    <property type="molecule type" value="Genomic_DNA"/>
</dbReference>
<evidence type="ECO:0000313" key="1">
    <source>
        <dbReference type="EMBL" id="PRQ03795.1"/>
    </source>
</evidence>